<dbReference type="Gene3D" id="3.40.50.2000">
    <property type="entry name" value="Glycogen Phosphorylase B"/>
    <property type="match status" value="1"/>
</dbReference>
<name>A0ABW3W3G2_9ACTN</name>
<dbReference type="RefSeq" id="WP_367920362.1">
    <property type="nucleotide sequence ID" value="NZ_BAABAC010000030.1"/>
</dbReference>
<gene>
    <name evidence="1" type="ORF">ACFQ3F_18725</name>
</gene>
<evidence type="ECO:0000313" key="1">
    <source>
        <dbReference type="EMBL" id="MFD1249841.1"/>
    </source>
</evidence>
<comment type="caution">
    <text evidence="1">The sequence shown here is derived from an EMBL/GenBank/DDBJ whole genome shotgun (WGS) entry which is preliminary data.</text>
</comment>
<reference evidence="2" key="1">
    <citation type="journal article" date="2019" name="Int. J. Syst. Evol. Microbiol.">
        <title>The Global Catalogue of Microorganisms (GCM) 10K type strain sequencing project: providing services to taxonomists for standard genome sequencing and annotation.</title>
        <authorList>
            <consortium name="The Broad Institute Genomics Platform"/>
            <consortium name="The Broad Institute Genome Sequencing Center for Infectious Disease"/>
            <person name="Wu L."/>
            <person name="Ma J."/>
        </authorList>
    </citation>
    <scope>NUCLEOTIDE SEQUENCE [LARGE SCALE GENOMIC DNA]</scope>
    <source>
        <strain evidence="2">CCUG 52478</strain>
    </source>
</reference>
<evidence type="ECO:0000313" key="2">
    <source>
        <dbReference type="Proteomes" id="UP001597229"/>
    </source>
</evidence>
<keyword evidence="2" id="KW-1185">Reference proteome</keyword>
<protein>
    <recommendedName>
        <fullName evidence="3">Glycosyltransferase</fullName>
    </recommendedName>
</protein>
<dbReference type="EMBL" id="JBHTLX010000023">
    <property type="protein sequence ID" value="MFD1249841.1"/>
    <property type="molecule type" value="Genomic_DNA"/>
</dbReference>
<dbReference type="SUPFAM" id="SSF53756">
    <property type="entry name" value="UDP-Glycosyltransferase/glycogen phosphorylase"/>
    <property type="match status" value="1"/>
</dbReference>
<proteinExistence type="predicted"/>
<accession>A0ABW3W3G2</accession>
<evidence type="ECO:0008006" key="3">
    <source>
        <dbReference type="Google" id="ProtNLM"/>
    </source>
</evidence>
<dbReference type="Proteomes" id="UP001597229">
    <property type="component" value="Unassembled WGS sequence"/>
</dbReference>
<organism evidence="1 2">
    <name type="scientific">Nocardioides ginsengisoli</name>
    <dbReference type="NCBI Taxonomy" id="363868"/>
    <lineage>
        <taxon>Bacteria</taxon>
        <taxon>Bacillati</taxon>
        <taxon>Actinomycetota</taxon>
        <taxon>Actinomycetes</taxon>
        <taxon>Propionibacteriales</taxon>
        <taxon>Nocardioidaceae</taxon>
        <taxon>Nocardioides</taxon>
    </lineage>
</organism>
<sequence>MTTVLVEPSPVGHRFQAVANVAKVALLQGDVVLLTSKGATEHEAYADYLGGLDVHVEEVFDGVLPPTRQMAAAAAEVCLRTPVAAGERHTIVIMDADQALKRWWFEAPRVLRGIAPRPRVVFMLTRYPAKLSINDLTGWKLRIPKATLAVAAMATRTLDRTAGFAGRDDLTPGWIVKRTRDPDLCDAHSRDRAQHRAELGLPAGRRIAGIFGVVNERKNAKLVWEAMGQAGLDADLLLAGPIAPEVLAWAESLPAEERGRVIVRDGFLAGDVLDRLVASVDVAPIILTNNGPSGIMGKALAAEVPVVTAGSRVRARELTATDGGEVAELDPVSIGAAIARVFAYPADRKRSNAIPPATAEEFAENLLGVDSLGRVRRPRSRQRA</sequence>